<dbReference type="AlphaFoldDB" id="A0AAV4JPI8"/>
<protein>
    <submittedName>
        <fullName evidence="1">Endonuclease-reverse transcriptase</fullName>
    </submittedName>
</protein>
<dbReference type="SUPFAM" id="SSF56219">
    <property type="entry name" value="DNase I-like"/>
    <property type="match status" value="1"/>
</dbReference>
<gene>
    <name evidence="1" type="ORF">ElyMa_006983500</name>
</gene>
<reference evidence="1 2" key="1">
    <citation type="journal article" date="2021" name="Elife">
        <title>Chloroplast acquisition without the gene transfer in kleptoplastic sea slugs, Plakobranchus ocellatus.</title>
        <authorList>
            <person name="Maeda T."/>
            <person name="Takahashi S."/>
            <person name="Yoshida T."/>
            <person name="Shimamura S."/>
            <person name="Takaki Y."/>
            <person name="Nagai Y."/>
            <person name="Toyoda A."/>
            <person name="Suzuki Y."/>
            <person name="Arimoto A."/>
            <person name="Ishii H."/>
            <person name="Satoh N."/>
            <person name="Nishiyama T."/>
            <person name="Hasebe M."/>
            <person name="Maruyama T."/>
            <person name="Minagawa J."/>
            <person name="Obokata J."/>
            <person name="Shigenobu S."/>
        </authorList>
    </citation>
    <scope>NUCLEOTIDE SEQUENCE [LARGE SCALE GENOMIC DNA]</scope>
</reference>
<evidence type="ECO:0000313" key="2">
    <source>
        <dbReference type="Proteomes" id="UP000762676"/>
    </source>
</evidence>
<evidence type="ECO:0000313" key="1">
    <source>
        <dbReference type="EMBL" id="GFS23660.1"/>
    </source>
</evidence>
<accession>A0AAV4JPI8</accession>
<dbReference type="InterPro" id="IPR036691">
    <property type="entry name" value="Endo/exonu/phosph_ase_sf"/>
</dbReference>
<dbReference type="EMBL" id="BMAT01013949">
    <property type="protein sequence ID" value="GFS23660.1"/>
    <property type="molecule type" value="Genomic_DNA"/>
</dbReference>
<dbReference type="Proteomes" id="UP000762676">
    <property type="component" value="Unassembled WGS sequence"/>
</dbReference>
<name>A0AAV4JPI8_9GAST</name>
<feature type="non-terminal residue" evidence="1">
    <location>
        <position position="1"/>
    </location>
</feature>
<feature type="non-terminal residue" evidence="1">
    <location>
        <position position="90"/>
    </location>
</feature>
<keyword evidence="1" id="KW-0255">Endonuclease</keyword>
<dbReference type="GO" id="GO:0004519">
    <property type="term" value="F:endonuclease activity"/>
    <property type="evidence" value="ECO:0007669"/>
    <property type="project" value="UniProtKB-KW"/>
</dbReference>
<keyword evidence="2" id="KW-1185">Reference proteome</keyword>
<keyword evidence="1" id="KW-0540">Nuclease</keyword>
<organism evidence="1 2">
    <name type="scientific">Elysia marginata</name>
    <dbReference type="NCBI Taxonomy" id="1093978"/>
    <lineage>
        <taxon>Eukaryota</taxon>
        <taxon>Metazoa</taxon>
        <taxon>Spiralia</taxon>
        <taxon>Lophotrochozoa</taxon>
        <taxon>Mollusca</taxon>
        <taxon>Gastropoda</taxon>
        <taxon>Heterobranchia</taxon>
        <taxon>Euthyneura</taxon>
        <taxon>Panpulmonata</taxon>
        <taxon>Sacoglossa</taxon>
        <taxon>Placobranchoidea</taxon>
        <taxon>Plakobranchidae</taxon>
        <taxon>Elysia</taxon>
    </lineage>
</organism>
<comment type="caution">
    <text evidence="1">The sequence shown here is derived from an EMBL/GenBank/DDBJ whole genome shotgun (WGS) entry which is preliminary data.</text>
</comment>
<keyword evidence="1" id="KW-0378">Hydrolase</keyword>
<proteinExistence type="predicted"/>
<dbReference type="Gene3D" id="3.60.10.10">
    <property type="entry name" value="Endonuclease/exonuclease/phosphatase"/>
    <property type="match status" value="1"/>
</dbReference>
<sequence length="90" mass="10041">DDRILYMQLRGTSHNKSLIQVYAPTSASTEEELEGFYQKLQNVIDKCPSSDVKLIMGDFNAKVGQMADNCERGNIGNFGLGEQNDRGQQL</sequence>